<dbReference type="EMBL" id="MN738851">
    <property type="protein sequence ID" value="QHT28081.1"/>
    <property type="molecule type" value="Genomic_DNA"/>
</dbReference>
<dbReference type="AlphaFoldDB" id="A0A6C0EHJ5"/>
<proteinExistence type="predicted"/>
<protein>
    <submittedName>
        <fullName evidence="1">Uncharacterized protein</fullName>
    </submittedName>
</protein>
<accession>A0A6C0EHJ5</accession>
<name>A0A6C0EHJ5_9ZZZZ</name>
<sequence>MNTRNNIKREDNDNLNIQNNDENIFIIVEELISCAKIKFYE</sequence>
<reference evidence="1" key="1">
    <citation type="journal article" date="2020" name="Nature">
        <title>Giant virus diversity and host interactions through global metagenomics.</title>
        <authorList>
            <person name="Schulz F."/>
            <person name="Roux S."/>
            <person name="Paez-Espino D."/>
            <person name="Jungbluth S."/>
            <person name="Walsh D.A."/>
            <person name="Denef V.J."/>
            <person name="McMahon K.D."/>
            <person name="Konstantinidis K.T."/>
            <person name="Eloe-Fadrosh E.A."/>
            <person name="Kyrpides N.C."/>
            <person name="Woyke T."/>
        </authorList>
    </citation>
    <scope>NUCLEOTIDE SEQUENCE</scope>
    <source>
        <strain evidence="1">GVMAG-M-3300001348-25</strain>
    </source>
</reference>
<organism evidence="1">
    <name type="scientific">viral metagenome</name>
    <dbReference type="NCBI Taxonomy" id="1070528"/>
    <lineage>
        <taxon>unclassified sequences</taxon>
        <taxon>metagenomes</taxon>
        <taxon>organismal metagenomes</taxon>
    </lineage>
</organism>
<evidence type="ECO:0000313" key="1">
    <source>
        <dbReference type="EMBL" id="QHT28081.1"/>
    </source>
</evidence>